<proteinExistence type="inferred from homology"/>
<keyword evidence="16" id="KW-0067">ATP-binding</keyword>
<dbReference type="GO" id="GO:0016787">
    <property type="term" value="F:hydrolase activity"/>
    <property type="evidence" value="ECO:0007669"/>
    <property type="project" value="UniProtKB-KW"/>
</dbReference>
<dbReference type="InterPro" id="IPR047335">
    <property type="entry name" value="RUFY1-3"/>
</dbReference>
<dbReference type="CDD" id="cd22318">
    <property type="entry name" value="DNA2_N-like"/>
    <property type="match status" value="1"/>
</dbReference>
<evidence type="ECO:0000256" key="21">
    <source>
        <dbReference type="ARBA" id="ARBA00023128"/>
    </source>
</evidence>
<evidence type="ECO:0000256" key="12">
    <source>
        <dbReference type="ARBA" id="ARBA00022759"/>
    </source>
</evidence>
<dbReference type="InterPro" id="IPR048459">
    <property type="entry name" value="DNA2_Rift"/>
</dbReference>
<dbReference type="GO" id="GO:0005524">
    <property type="term" value="F:ATP binding"/>
    <property type="evidence" value="ECO:0007669"/>
    <property type="project" value="UniProtKB-KW"/>
</dbReference>
<dbReference type="Proteomes" id="UP000664991">
    <property type="component" value="Unassembled WGS sequence"/>
</dbReference>
<evidence type="ECO:0000256" key="28">
    <source>
        <dbReference type="SAM" id="Coils"/>
    </source>
</evidence>
<organism evidence="30 31">
    <name type="scientific">Ovis aries</name>
    <name type="common">Sheep</name>
    <dbReference type="NCBI Taxonomy" id="9940"/>
    <lineage>
        <taxon>Eukaryota</taxon>
        <taxon>Metazoa</taxon>
        <taxon>Chordata</taxon>
        <taxon>Craniata</taxon>
        <taxon>Vertebrata</taxon>
        <taxon>Euteleostomi</taxon>
        <taxon>Mammalia</taxon>
        <taxon>Eutheria</taxon>
        <taxon>Laurasiatheria</taxon>
        <taxon>Artiodactyla</taxon>
        <taxon>Ruminantia</taxon>
        <taxon>Pecora</taxon>
        <taxon>Bovidae</taxon>
        <taxon>Caprinae</taxon>
        <taxon>Ovis</taxon>
    </lineage>
</organism>
<evidence type="ECO:0000256" key="3">
    <source>
        <dbReference type="ARBA" id="ARBA00004173"/>
    </source>
</evidence>
<sequence length="1527" mass="174570">MDNRYLVLAVNIVQSEEGNDEKHLIITASQSLEDKELCILRNDWCSVQVEPGDIIHLEGDCISDTWIIDEDFGYLILYPDMLISGTSIASSIRCMRRAVLSETFRSSDPATRQMLIGTLLHEVFQKAISDSFAPEKLQELASQTIQEIRHLKEMYRLKLNQDEIKQEVEEYLPSFSKWAGDFMHKHTSTDFPQMQLSLPSDGSNSNSTCNIEVINSLDIEESIWSPRFGLKGKIDVTVGVKIHRGCKTKYKIMPLELKTGKESNSIEHRSQLVLYTLLSQERRADPEAGLLLYLKTGQMYPVPAKHLDKRELLRLRNQMAFSLFHRINKSTGEEKTKLAPLPQIIEEQQTCKYCSQMGNCALYSRAVEQQMEDSSVPTSMWPKIKEETQHLKLTHLEYFSLWCLMLTLESQSKDNKRNYQHVWLMPASEMEESGSCIGSLIRTEHVKTVCDGQYLHNFQRKSGAIPITNLMAGDRIILSGEERTLFALSRGYVKEINSTTVTCSLDRNLSGLPESTLFRLDQEEKNCDIDTPLGNLSKLMENTHASQKLRDLIIDFREPQFISYLSSVLPHDAKDTVACILKGLNKPQRQAMKKVLLSKDYTLIVGMPGTGKTTTICTLVRILYACGFSVLLTSYTHSAVDNILLKLAKFKIGFLRLGQIQKVHPDIQKFTEEEICRSKSIKSLALLEELYNSQLIVATTCMGINHPIFSRKTFDFCIVDEASQISQPVCLGPLFFSRRFVLVGDHQQLPPLVLNREARALGMSESLFKRLEQNKNAVVQLTVQYRMNSKIMSLSNKLTYEGKLECGSDKVANAVINLPNFKDVKLELEFYADYSENPWLVGAFEPNNPVCFLNTHKVPAPEQVEKGGVSNIMEAKLVVFLTSVFIKAGCKPSDIGIIAPYRQQLKVINDLLAHSSVGMVEVNTVDRYQGRDKSIIIVSFVRSNEDGTVLQVMLDSFLVLSATKDPTAVERANLLNMAKLSIKGLIESALSFGRTLDSDYPPLQQFFVVMEHCLKHGLKVRKSFLSYNKTIWGPLELVEKLYPEAEEIGASVRDLPGLKTPLGRARAWLRLALMQKKMADYLRCLIIQRDLLSEFYEYHALMMEEEGAVIVGLLVGLNVIDANLCVKGEDLDSQVGVIDFSMYLKNEEDIGNKERNVQIAAILDQKNYVEELNRQLNSTVSSLHSRVDSLEKSNTKLIEELAIAKNNIIKLQEENHQLRSENKLILMKTQQHLEVTKVDVETELQTYKHSRQGLDEMYNEARRQLRDESQLRQDVENELAVQVSMKHEIELAMKLLEKDIHEKQDTLIGLRQQLEEVKAINIETYQKLQGSEDGLKEKNEIIARLEEKTSKITAAMRQLEQRFRDNLNVTLFSLKVAFILLDCVRVAAWAWILKKKRVLASVLPKVDLNYTRLQQAEKAQMEIEDEDKKYLQEYQSKLDSLQKQISQKEKQLAQLETDLKIEKEWRQTLREDLQKEKDTVSHLRNETQQIITLKKEFLNLQDENQRLKKIYHKQEQALQELGNKLSE</sequence>
<keyword evidence="9" id="KW-0540">Nuclease</keyword>
<dbReference type="PANTHER" id="PTHR45956:SF3">
    <property type="entry name" value="RUN AND FYVE DOMAIN-CONTAINING PROTEIN 2"/>
    <property type="match status" value="1"/>
</dbReference>
<dbReference type="Gene3D" id="1.20.5.170">
    <property type="match status" value="1"/>
</dbReference>
<dbReference type="PANTHER" id="PTHR45956">
    <property type="entry name" value="RUN AND FYVE DOMAIN-CONTAINING PROTEIN 2-LIKE PROTEIN"/>
    <property type="match status" value="1"/>
</dbReference>
<dbReference type="Pfam" id="PF08696">
    <property type="entry name" value="Dna2"/>
    <property type="match status" value="1"/>
</dbReference>
<evidence type="ECO:0000256" key="20">
    <source>
        <dbReference type="ARBA" id="ARBA00023125"/>
    </source>
</evidence>
<evidence type="ECO:0000256" key="24">
    <source>
        <dbReference type="ARBA" id="ARBA00023268"/>
    </source>
</evidence>
<dbReference type="PROSITE" id="PS50826">
    <property type="entry name" value="RUN"/>
    <property type="match status" value="1"/>
</dbReference>
<evidence type="ECO:0000256" key="7">
    <source>
        <dbReference type="ARBA" id="ARBA00022485"/>
    </source>
</evidence>
<evidence type="ECO:0000256" key="6">
    <source>
        <dbReference type="ARBA" id="ARBA00021516"/>
    </source>
</evidence>
<keyword evidence="7" id="KW-0004">4Fe-4S</keyword>
<evidence type="ECO:0000256" key="23">
    <source>
        <dbReference type="ARBA" id="ARBA00023242"/>
    </source>
</evidence>
<dbReference type="FunFam" id="3.40.50.300:FF:000915">
    <property type="entry name" value="DNA replication ATP-dependent helicase/nuclease DNA2"/>
    <property type="match status" value="1"/>
</dbReference>
<dbReference type="Pfam" id="PF21123">
    <property type="entry name" value="Dna2_Rift"/>
    <property type="match status" value="1"/>
</dbReference>
<dbReference type="CDD" id="cd18041">
    <property type="entry name" value="DEXXQc_DNA2"/>
    <property type="match status" value="1"/>
</dbReference>
<dbReference type="InterPro" id="IPR037213">
    <property type="entry name" value="Run_dom_sf"/>
</dbReference>
<dbReference type="Pfam" id="PF13087">
    <property type="entry name" value="AAA_12"/>
    <property type="match status" value="1"/>
</dbReference>
<dbReference type="GO" id="GO:0046872">
    <property type="term" value="F:metal ion binding"/>
    <property type="evidence" value="ECO:0007669"/>
    <property type="project" value="UniProtKB-KW"/>
</dbReference>
<evidence type="ECO:0000256" key="13">
    <source>
        <dbReference type="ARBA" id="ARBA00022763"/>
    </source>
</evidence>
<evidence type="ECO:0000256" key="17">
    <source>
        <dbReference type="ARBA" id="ARBA00023004"/>
    </source>
</evidence>
<feature type="domain" description="RUN" evidence="29">
    <location>
        <begin position="997"/>
        <end position="1129"/>
    </location>
</feature>
<evidence type="ECO:0000256" key="25">
    <source>
        <dbReference type="ARBA" id="ARBA00032548"/>
    </source>
</evidence>
<keyword evidence="24" id="KW-0511">Multifunctional enzyme</keyword>
<keyword evidence="23" id="KW-0539">Nucleus</keyword>
<dbReference type="GO" id="GO:0005739">
    <property type="term" value="C:mitochondrion"/>
    <property type="evidence" value="ECO:0007669"/>
    <property type="project" value="UniProtKB-SubCell"/>
</dbReference>
<dbReference type="InterPro" id="IPR004012">
    <property type="entry name" value="Run_dom"/>
</dbReference>
<evidence type="ECO:0000256" key="5">
    <source>
        <dbReference type="ARBA" id="ARBA00012551"/>
    </source>
</evidence>
<evidence type="ECO:0000256" key="11">
    <source>
        <dbReference type="ARBA" id="ARBA00022741"/>
    </source>
</evidence>
<evidence type="ECO:0000256" key="8">
    <source>
        <dbReference type="ARBA" id="ARBA00022705"/>
    </source>
</evidence>
<keyword evidence="8" id="KW-0235">DNA replication</keyword>
<dbReference type="Pfam" id="PF02759">
    <property type="entry name" value="RUN"/>
    <property type="match status" value="1"/>
</dbReference>
<evidence type="ECO:0000256" key="27">
    <source>
        <dbReference type="ARBA" id="ARBA00064446"/>
    </source>
</evidence>
<keyword evidence="15" id="KW-0347">Helicase</keyword>
<evidence type="ECO:0000256" key="2">
    <source>
        <dbReference type="ARBA" id="ARBA00004123"/>
    </source>
</evidence>
<evidence type="ECO:0000256" key="4">
    <source>
        <dbReference type="ARBA" id="ARBA00007913"/>
    </source>
</evidence>
<feature type="coiled-coil region" evidence="28">
    <location>
        <begin position="1413"/>
        <end position="1524"/>
    </location>
</feature>
<evidence type="ECO:0000256" key="14">
    <source>
        <dbReference type="ARBA" id="ARBA00022801"/>
    </source>
</evidence>
<dbReference type="CDD" id="cd18808">
    <property type="entry name" value="SF1_C_Upf1"/>
    <property type="match status" value="1"/>
</dbReference>
<evidence type="ECO:0000256" key="10">
    <source>
        <dbReference type="ARBA" id="ARBA00022723"/>
    </source>
</evidence>
<dbReference type="InterPro" id="IPR011604">
    <property type="entry name" value="PDDEXK-like_dom_sf"/>
</dbReference>
<dbReference type="SUPFAM" id="SSF140741">
    <property type="entry name" value="RUN domain-like"/>
    <property type="match status" value="1"/>
</dbReference>
<dbReference type="EC" id="3.6.4.12" evidence="5"/>
<feature type="coiled-coil region" evidence="28">
    <location>
        <begin position="1187"/>
        <end position="1221"/>
    </location>
</feature>
<dbReference type="SUPFAM" id="SSF52540">
    <property type="entry name" value="P-loop containing nucleoside triphosphate hydrolases"/>
    <property type="match status" value="1"/>
</dbReference>
<dbReference type="GO" id="GO:0017116">
    <property type="term" value="F:single-stranded DNA helicase activity"/>
    <property type="evidence" value="ECO:0007669"/>
    <property type="project" value="InterPro"/>
</dbReference>
<keyword evidence="11" id="KW-0547">Nucleotide-binding</keyword>
<dbReference type="FunFam" id="3.40.50.300:FF:000721">
    <property type="entry name" value="DNA replication ATP-dependent helicase/nuclease DNA2"/>
    <property type="match status" value="1"/>
</dbReference>
<evidence type="ECO:0000256" key="26">
    <source>
        <dbReference type="ARBA" id="ARBA00047995"/>
    </source>
</evidence>
<keyword evidence="17" id="KW-0408">Iron</keyword>
<comment type="catalytic activity">
    <reaction evidence="26">
        <text>ATP + H2O = ADP + phosphate + H(+)</text>
        <dbReference type="Rhea" id="RHEA:13065"/>
        <dbReference type="ChEBI" id="CHEBI:15377"/>
        <dbReference type="ChEBI" id="CHEBI:15378"/>
        <dbReference type="ChEBI" id="CHEBI:30616"/>
        <dbReference type="ChEBI" id="CHEBI:43474"/>
        <dbReference type="ChEBI" id="CHEBI:456216"/>
        <dbReference type="EC" id="3.6.4.12"/>
    </reaction>
</comment>
<dbReference type="Pfam" id="PF13086">
    <property type="entry name" value="AAA_11"/>
    <property type="match status" value="2"/>
</dbReference>
<evidence type="ECO:0000259" key="29">
    <source>
        <dbReference type="PROSITE" id="PS50826"/>
    </source>
</evidence>
<dbReference type="FunFam" id="1.20.5.170:FF:000030">
    <property type="entry name" value="RUN and FYVE domain-containing protein 2 isoform X1"/>
    <property type="match status" value="1"/>
</dbReference>
<dbReference type="FunFam" id="3.40.50.300:FF:000789">
    <property type="entry name" value="DNA replication ATP-dependent helicase/nuclease DNA2"/>
    <property type="match status" value="1"/>
</dbReference>
<dbReference type="FunFam" id="1.20.58.900:FF:000001">
    <property type="entry name" value="RUN and FYVE domain containing 2"/>
    <property type="match status" value="1"/>
</dbReference>
<keyword evidence="22" id="KW-0234">DNA repair</keyword>
<name>A0A835ZR88_SHEEP</name>
<keyword evidence="14" id="KW-0378">Hydrolase</keyword>
<dbReference type="InterPro" id="IPR047187">
    <property type="entry name" value="SF1_C_Upf1"/>
</dbReference>
<keyword evidence="13" id="KW-0227">DNA damage</keyword>
<dbReference type="InterPro" id="IPR014808">
    <property type="entry name" value="DNA_replication_fac_Dna2_N"/>
</dbReference>
<keyword evidence="12" id="KW-0255">Endonuclease</keyword>
<dbReference type="InterPro" id="IPR041677">
    <property type="entry name" value="DNA2/NAM7_AAA_11"/>
</dbReference>
<dbReference type="GO" id="GO:0006260">
    <property type="term" value="P:DNA replication"/>
    <property type="evidence" value="ECO:0007669"/>
    <property type="project" value="UniProtKB-KW"/>
</dbReference>
<comment type="similarity">
    <text evidence="4">Belongs to the DNA2/NAM7 helicase family.</text>
</comment>
<evidence type="ECO:0000256" key="15">
    <source>
        <dbReference type="ARBA" id="ARBA00022806"/>
    </source>
</evidence>
<comment type="cofactor">
    <cofactor evidence="1">
        <name>[4Fe-4S] cluster</name>
        <dbReference type="ChEBI" id="CHEBI:49883"/>
    </cofactor>
</comment>
<feature type="coiled-coil region" evidence="28">
    <location>
        <begin position="1258"/>
        <end position="1362"/>
    </location>
</feature>
<comment type="subunit">
    <text evidence="27">Interacts with BLM and WDHD1.</text>
</comment>
<dbReference type="InterPro" id="IPR026851">
    <property type="entry name" value="Dna2/JHS1_DEXXQ-box"/>
</dbReference>
<dbReference type="InterPro" id="IPR041679">
    <property type="entry name" value="DNA2/NAM7-like_C"/>
</dbReference>
<dbReference type="InterPro" id="IPR027417">
    <property type="entry name" value="P-loop_NTPase"/>
</dbReference>
<dbReference type="Gene3D" id="3.40.50.300">
    <property type="entry name" value="P-loop containing nucleotide triphosphate hydrolases"/>
    <property type="match status" value="2"/>
</dbReference>
<evidence type="ECO:0000256" key="19">
    <source>
        <dbReference type="ARBA" id="ARBA00023054"/>
    </source>
</evidence>
<dbReference type="GO" id="GO:0005634">
    <property type="term" value="C:nucleus"/>
    <property type="evidence" value="ECO:0007669"/>
    <property type="project" value="UniProtKB-SubCell"/>
</dbReference>
<dbReference type="SMART" id="SM00593">
    <property type="entry name" value="RUN"/>
    <property type="match status" value="1"/>
</dbReference>
<keyword evidence="10" id="KW-0479">Metal-binding</keyword>
<dbReference type="Gene3D" id="3.90.320.10">
    <property type="match status" value="1"/>
</dbReference>
<keyword evidence="21" id="KW-0496">Mitochondrion</keyword>
<reference evidence="30 31" key="1">
    <citation type="submission" date="2020-12" db="EMBL/GenBank/DDBJ databases">
        <title>De novo assembly of Tibetan sheep genome.</title>
        <authorList>
            <person name="Li X."/>
        </authorList>
    </citation>
    <scope>NUCLEOTIDE SEQUENCE [LARGE SCALE GENOMIC DNA]</scope>
    <source>
        <tissue evidence="30">Heart</tissue>
    </source>
</reference>
<dbReference type="GO" id="GO:0006281">
    <property type="term" value="P:DNA repair"/>
    <property type="evidence" value="ECO:0007669"/>
    <property type="project" value="UniProtKB-KW"/>
</dbReference>
<evidence type="ECO:0000256" key="16">
    <source>
        <dbReference type="ARBA" id="ARBA00022840"/>
    </source>
</evidence>
<comment type="caution">
    <text evidence="30">The sequence shown here is derived from an EMBL/GenBank/DDBJ whole genome shotgun (WGS) entry which is preliminary data.</text>
</comment>
<evidence type="ECO:0000256" key="9">
    <source>
        <dbReference type="ARBA" id="ARBA00022722"/>
    </source>
</evidence>
<keyword evidence="19 28" id="KW-0175">Coiled coil</keyword>
<evidence type="ECO:0000256" key="18">
    <source>
        <dbReference type="ARBA" id="ARBA00023014"/>
    </source>
</evidence>
<evidence type="ECO:0000256" key="22">
    <source>
        <dbReference type="ARBA" id="ARBA00023204"/>
    </source>
</evidence>
<evidence type="ECO:0000313" key="30">
    <source>
        <dbReference type="EMBL" id="KAG5194645.1"/>
    </source>
</evidence>
<keyword evidence="20" id="KW-0238">DNA-binding</keyword>
<dbReference type="GO" id="GO:0003677">
    <property type="term" value="F:DNA binding"/>
    <property type="evidence" value="ECO:0007669"/>
    <property type="project" value="UniProtKB-KW"/>
</dbReference>
<dbReference type="InterPro" id="IPR047332">
    <property type="entry name" value="RUN_RUFY2"/>
</dbReference>
<evidence type="ECO:0000256" key="1">
    <source>
        <dbReference type="ARBA" id="ARBA00001966"/>
    </source>
</evidence>
<dbReference type="CDD" id="cd17695">
    <property type="entry name" value="RUN_RUFY2"/>
    <property type="match status" value="1"/>
</dbReference>
<dbReference type="EMBL" id="JAEMGP010000025">
    <property type="protein sequence ID" value="KAG5194645.1"/>
    <property type="molecule type" value="Genomic_DNA"/>
</dbReference>
<dbReference type="GO" id="GO:0051539">
    <property type="term" value="F:4 iron, 4 sulfur cluster binding"/>
    <property type="evidence" value="ECO:0007669"/>
    <property type="project" value="UniProtKB-KW"/>
</dbReference>
<dbReference type="Gene3D" id="1.20.58.900">
    <property type="match status" value="1"/>
</dbReference>
<gene>
    <name evidence="30" type="ORF">JEQ12_012921</name>
</gene>
<keyword evidence="18" id="KW-0411">Iron-sulfur</keyword>
<accession>A0A835ZR88</accession>
<dbReference type="GO" id="GO:0004519">
    <property type="term" value="F:endonuclease activity"/>
    <property type="evidence" value="ECO:0007669"/>
    <property type="project" value="UniProtKB-KW"/>
</dbReference>
<comment type="subcellular location">
    <subcellularLocation>
        <location evidence="3">Mitochondrion</location>
    </subcellularLocation>
    <subcellularLocation>
        <location evidence="2">Nucleus</location>
    </subcellularLocation>
</comment>
<protein>
    <recommendedName>
        <fullName evidence="6">DNA replication ATP-dependent helicase/nuclease DNA2</fullName>
        <ecNumber evidence="5">3.6.4.12</ecNumber>
    </recommendedName>
    <alternativeName>
        <fullName evidence="25">DNA replication ATP-dependent helicase-like homolog</fullName>
    </alternativeName>
</protein>
<evidence type="ECO:0000313" key="31">
    <source>
        <dbReference type="Proteomes" id="UP000664991"/>
    </source>
</evidence>